<gene>
    <name evidence="2" type="ORF">BD310DRAFT_940819</name>
</gene>
<dbReference type="AlphaFoldDB" id="A0A4Q9PBR8"/>
<feature type="transmembrane region" description="Helical" evidence="1">
    <location>
        <begin position="32"/>
        <end position="52"/>
    </location>
</feature>
<organism evidence="2 3">
    <name type="scientific">Dichomitus squalens</name>
    <dbReference type="NCBI Taxonomy" id="114155"/>
    <lineage>
        <taxon>Eukaryota</taxon>
        <taxon>Fungi</taxon>
        <taxon>Dikarya</taxon>
        <taxon>Basidiomycota</taxon>
        <taxon>Agaricomycotina</taxon>
        <taxon>Agaricomycetes</taxon>
        <taxon>Polyporales</taxon>
        <taxon>Polyporaceae</taxon>
        <taxon>Dichomitus</taxon>
    </lineage>
</organism>
<proteinExistence type="predicted"/>
<evidence type="ECO:0000256" key="1">
    <source>
        <dbReference type="SAM" id="Phobius"/>
    </source>
</evidence>
<sequence length="65" mass="7413">MCSLYTYDVPSRYVLHHAIRCTPTRYRIAHALYAYLSDAVIAIHLYLSLPLFSSVLFNVASSFCP</sequence>
<dbReference type="EMBL" id="ML145262">
    <property type="protein sequence ID" value="TBU52200.1"/>
    <property type="molecule type" value="Genomic_DNA"/>
</dbReference>
<evidence type="ECO:0000313" key="3">
    <source>
        <dbReference type="Proteomes" id="UP000292082"/>
    </source>
</evidence>
<keyword evidence="3" id="KW-1185">Reference proteome</keyword>
<keyword evidence="1" id="KW-0812">Transmembrane</keyword>
<evidence type="ECO:0000313" key="2">
    <source>
        <dbReference type="EMBL" id="TBU52200.1"/>
    </source>
</evidence>
<protein>
    <submittedName>
        <fullName evidence="2">Uncharacterized protein</fullName>
    </submittedName>
</protein>
<feature type="non-terminal residue" evidence="2">
    <location>
        <position position="65"/>
    </location>
</feature>
<keyword evidence="1" id="KW-0472">Membrane</keyword>
<name>A0A4Q9PBR8_9APHY</name>
<dbReference type="Proteomes" id="UP000292082">
    <property type="component" value="Unassembled WGS sequence"/>
</dbReference>
<keyword evidence="1" id="KW-1133">Transmembrane helix</keyword>
<accession>A0A4Q9PBR8</accession>
<reference evidence="2 3" key="1">
    <citation type="submission" date="2019-01" db="EMBL/GenBank/DDBJ databases">
        <title>Draft genome sequences of three monokaryotic isolates of the white-rot basidiomycete fungus Dichomitus squalens.</title>
        <authorList>
            <consortium name="DOE Joint Genome Institute"/>
            <person name="Lopez S.C."/>
            <person name="Andreopoulos B."/>
            <person name="Pangilinan J."/>
            <person name="Lipzen A."/>
            <person name="Riley R."/>
            <person name="Ahrendt S."/>
            <person name="Ng V."/>
            <person name="Barry K."/>
            <person name="Daum C."/>
            <person name="Grigoriev I.V."/>
            <person name="Hilden K.S."/>
            <person name="Makela M.R."/>
            <person name="de Vries R.P."/>
        </authorList>
    </citation>
    <scope>NUCLEOTIDE SEQUENCE [LARGE SCALE GENOMIC DNA]</scope>
    <source>
        <strain evidence="2 3">CBS 464.89</strain>
    </source>
</reference>